<dbReference type="GO" id="GO:0048544">
    <property type="term" value="P:recognition of pollen"/>
    <property type="evidence" value="ECO:0007669"/>
    <property type="project" value="InterPro"/>
</dbReference>
<dbReference type="PANTHER" id="PTHR32444:SF183">
    <property type="entry name" value="APPLE DOMAIN-CONTAINING PROTEIN"/>
    <property type="match status" value="1"/>
</dbReference>
<evidence type="ECO:0000256" key="5">
    <source>
        <dbReference type="SAM" id="Phobius"/>
    </source>
</evidence>
<evidence type="ECO:0000313" key="8">
    <source>
        <dbReference type="EMBL" id="TXG67239.1"/>
    </source>
</evidence>
<sequence length="476" mass="52818">MAGFTMLIIYFFLLSYITITTTLSLDTITLGQSIKDGEKLVSASNVFELGFFSPGKSSGRYLGIWYKKDGEKAAEETTSVAWVANRNNSISDSSGFLSINAQGSLVLRMNSTNNIVWSSKSNASKSLQNPVAVLLESGNLVVKDGNDKNPDNILWQSFDYPGNTLLPGMKIGKNLVTGMEWLLSSWKSIDDPAPGDFVWSIDYHGSPQLFVGMGSKVQYRSGSWNGLRWTGAPYLKTNPVYTYEFVSNETDVFYTFDIQDRSVPSKVVLSSSGDVLRLEWIDSTQTWRRFPTTPLDRCEIYDVCGSYASCNINKSPDVCECLKGFTPKSPAEGKIPDWTEGCVRRAPLHCNHSNGFLKHKEVKLPNTSHSWVDNNISLAECEKLCLSNCTCTAFANSDVREGGTGCLLWFSDLLDIRNLATNGQDLYVRVAASELGTEKKRVIIIVTCVVSAMGVLVLGWIIFIMYKRKLRIQGKL</sequence>
<dbReference type="PROSITE" id="PS50927">
    <property type="entry name" value="BULB_LECTIN"/>
    <property type="match status" value="1"/>
</dbReference>
<evidence type="ECO:0000259" key="6">
    <source>
        <dbReference type="PROSITE" id="PS50927"/>
    </source>
</evidence>
<dbReference type="AlphaFoldDB" id="A0A5C7IE64"/>
<dbReference type="Pfam" id="PF00954">
    <property type="entry name" value="S_locus_glycop"/>
    <property type="match status" value="1"/>
</dbReference>
<dbReference type="SMART" id="SM00473">
    <property type="entry name" value="PAN_AP"/>
    <property type="match status" value="1"/>
</dbReference>
<keyword evidence="5" id="KW-1133">Transmembrane helix</keyword>
<keyword evidence="2" id="KW-0732">Signal</keyword>
<name>A0A5C7IE64_9ROSI</name>
<keyword evidence="3" id="KW-1015">Disulfide bond</keyword>
<dbReference type="InterPro" id="IPR000858">
    <property type="entry name" value="S_locus_glycoprot_dom"/>
</dbReference>
<dbReference type="Pfam" id="PF01453">
    <property type="entry name" value="B_lectin"/>
    <property type="match status" value="1"/>
</dbReference>
<evidence type="ECO:0000256" key="3">
    <source>
        <dbReference type="ARBA" id="ARBA00023157"/>
    </source>
</evidence>
<evidence type="ECO:0000256" key="1">
    <source>
        <dbReference type="ARBA" id="ARBA00003061"/>
    </source>
</evidence>
<feature type="transmembrane region" description="Helical" evidence="5">
    <location>
        <begin position="442"/>
        <end position="466"/>
    </location>
</feature>
<dbReference type="EMBL" id="VAHF01000003">
    <property type="protein sequence ID" value="TXG67239.1"/>
    <property type="molecule type" value="Genomic_DNA"/>
</dbReference>
<proteinExistence type="predicted"/>
<keyword evidence="5" id="KW-0472">Membrane</keyword>
<keyword evidence="9" id="KW-1185">Reference proteome</keyword>
<organism evidence="8 9">
    <name type="scientific">Acer yangbiense</name>
    <dbReference type="NCBI Taxonomy" id="1000413"/>
    <lineage>
        <taxon>Eukaryota</taxon>
        <taxon>Viridiplantae</taxon>
        <taxon>Streptophyta</taxon>
        <taxon>Embryophyta</taxon>
        <taxon>Tracheophyta</taxon>
        <taxon>Spermatophyta</taxon>
        <taxon>Magnoliopsida</taxon>
        <taxon>eudicotyledons</taxon>
        <taxon>Gunneridae</taxon>
        <taxon>Pentapetalae</taxon>
        <taxon>rosids</taxon>
        <taxon>malvids</taxon>
        <taxon>Sapindales</taxon>
        <taxon>Sapindaceae</taxon>
        <taxon>Hippocastanoideae</taxon>
        <taxon>Acereae</taxon>
        <taxon>Acer</taxon>
    </lineage>
</organism>
<dbReference type="Proteomes" id="UP000323000">
    <property type="component" value="Chromosome 3"/>
</dbReference>
<keyword evidence="4" id="KW-0325">Glycoprotein</keyword>
<feature type="domain" description="Apple" evidence="7">
    <location>
        <begin position="350"/>
        <end position="431"/>
    </location>
</feature>
<evidence type="ECO:0008006" key="10">
    <source>
        <dbReference type="Google" id="ProtNLM"/>
    </source>
</evidence>
<dbReference type="SUPFAM" id="SSF57414">
    <property type="entry name" value="Hairpin loop containing domain-like"/>
    <property type="match status" value="1"/>
</dbReference>
<accession>A0A5C7IE64</accession>
<dbReference type="InterPro" id="IPR003609">
    <property type="entry name" value="Pan_app"/>
</dbReference>
<dbReference type="PROSITE" id="PS50948">
    <property type="entry name" value="PAN"/>
    <property type="match status" value="1"/>
</dbReference>
<gene>
    <name evidence="8" type="ORF">EZV62_008514</name>
</gene>
<dbReference type="InterPro" id="IPR036426">
    <property type="entry name" value="Bulb-type_lectin_dom_sf"/>
</dbReference>
<dbReference type="InterPro" id="IPR035446">
    <property type="entry name" value="SLSG/EP1"/>
</dbReference>
<dbReference type="FunFam" id="2.90.10.10:FF:000001">
    <property type="entry name" value="G-type lectin S-receptor-like serine/threonine-protein kinase"/>
    <property type="match status" value="1"/>
</dbReference>
<keyword evidence="5" id="KW-0812">Transmembrane</keyword>
<evidence type="ECO:0000313" key="9">
    <source>
        <dbReference type="Proteomes" id="UP000323000"/>
    </source>
</evidence>
<dbReference type="Pfam" id="PF08276">
    <property type="entry name" value="PAN_2"/>
    <property type="match status" value="1"/>
</dbReference>
<evidence type="ECO:0000256" key="2">
    <source>
        <dbReference type="ARBA" id="ARBA00022729"/>
    </source>
</evidence>
<reference evidence="9" key="1">
    <citation type="journal article" date="2019" name="Gigascience">
        <title>De novo genome assembly of the endangered Acer yangbiense, a plant species with extremely small populations endemic to Yunnan Province, China.</title>
        <authorList>
            <person name="Yang J."/>
            <person name="Wariss H.M."/>
            <person name="Tao L."/>
            <person name="Zhang R."/>
            <person name="Yun Q."/>
            <person name="Hollingsworth P."/>
            <person name="Dao Z."/>
            <person name="Luo G."/>
            <person name="Guo H."/>
            <person name="Ma Y."/>
            <person name="Sun W."/>
        </authorList>
    </citation>
    <scope>NUCLEOTIDE SEQUENCE [LARGE SCALE GENOMIC DNA]</scope>
    <source>
        <strain evidence="9">cv. Malutang</strain>
    </source>
</reference>
<dbReference type="Gene3D" id="2.90.10.10">
    <property type="entry name" value="Bulb-type lectin domain"/>
    <property type="match status" value="1"/>
</dbReference>
<comment type="function">
    <text evidence="1">Involved in sporophytic self-incompatibility system (the inability of flowering plants to achieve self-fertilization).</text>
</comment>
<dbReference type="OrthoDB" id="785331at2759"/>
<protein>
    <recommendedName>
        <fullName evidence="10">Bulb-type lectin domain-containing protein</fullName>
    </recommendedName>
</protein>
<evidence type="ECO:0000259" key="7">
    <source>
        <dbReference type="PROSITE" id="PS50948"/>
    </source>
</evidence>
<dbReference type="SMART" id="SM00108">
    <property type="entry name" value="B_lectin"/>
    <property type="match status" value="1"/>
</dbReference>
<evidence type="ECO:0000256" key="4">
    <source>
        <dbReference type="ARBA" id="ARBA00023180"/>
    </source>
</evidence>
<comment type="caution">
    <text evidence="8">The sequence shown here is derived from an EMBL/GenBank/DDBJ whole genome shotgun (WGS) entry which is preliminary data.</text>
</comment>
<feature type="domain" description="Bulb-type lectin" evidence="6">
    <location>
        <begin position="25"/>
        <end position="155"/>
    </location>
</feature>
<dbReference type="PIRSF" id="PIRSF002686">
    <property type="entry name" value="SLG"/>
    <property type="match status" value="1"/>
</dbReference>
<dbReference type="CDD" id="cd01098">
    <property type="entry name" value="PAN_AP_plant"/>
    <property type="match status" value="1"/>
</dbReference>
<dbReference type="PANTHER" id="PTHR32444">
    <property type="entry name" value="BULB-TYPE LECTIN DOMAIN-CONTAINING PROTEIN"/>
    <property type="match status" value="1"/>
</dbReference>
<dbReference type="Gene3D" id="3.50.4.10">
    <property type="entry name" value="Hepatocyte Growth Factor"/>
    <property type="match status" value="1"/>
</dbReference>
<dbReference type="CDD" id="cd00028">
    <property type="entry name" value="B_lectin"/>
    <property type="match status" value="1"/>
</dbReference>
<dbReference type="InterPro" id="IPR001480">
    <property type="entry name" value="Bulb-type_lectin_dom"/>
</dbReference>
<dbReference type="SUPFAM" id="SSF51110">
    <property type="entry name" value="alpha-D-mannose-specific plant lectins"/>
    <property type="match status" value="1"/>
</dbReference>